<dbReference type="Proteomes" id="UP000553059">
    <property type="component" value="Unassembled WGS sequence"/>
</dbReference>
<dbReference type="SUPFAM" id="SSF52467">
    <property type="entry name" value="DHS-like NAD/FAD-binding domain"/>
    <property type="match status" value="1"/>
</dbReference>
<dbReference type="Gene3D" id="3.40.50.10690">
    <property type="entry name" value="putative lor/sdh protein like domains"/>
    <property type="match status" value="1"/>
</dbReference>
<proteinExistence type="predicted"/>
<evidence type="ECO:0000313" key="1">
    <source>
        <dbReference type="EMBL" id="HHY26999.1"/>
    </source>
</evidence>
<dbReference type="AlphaFoldDB" id="A0A7C7D9W2"/>
<protein>
    <submittedName>
        <fullName evidence="1">Deoxyhypusine synthase family protein</fullName>
    </submittedName>
</protein>
<dbReference type="InterPro" id="IPR029035">
    <property type="entry name" value="DHS-like_NAD/FAD-binding_dom"/>
</dbReference>
<name>A0A7C7D9W2_9FIRM</name>
<evidence type="ECO:0000313" key="2">
    <source>
        <dbReference type="Proteomes" id="UP000553059"/>
    </source>
</evidence>
<accession>A0A7C7D9W2</accession>
<dbReference type="EMBL" id="DUTF01000222">
    <property type="protein sequence ID" value="HHY26999.1"/>
    <property type="molecule type" value="Genomic_DNA"/>
</dbReference>
<organism evidence="1 2">
    <name type="scientific">Desulfitobacterium dehalogenans</name>
    <dbReference type="NCBI Taxonomy" id="36854"/>
    <lineage>
        <taxon>Bacteria</taxon>
        <taxon>Bacillati</taxon>
        <taxon>Bacillota</taxon>
        <taxon>Clostridia</taxon>
        <taxon>Eubacteriales</taxon>
        <taxon>Desulfitobacteriaceae</taxon>
        <taxon>Desulfitobacterium</taxon>
    </lineage>
</organism>
<reference evidence="1 2" key="1">
    <citation type="journal article" date="2020" name="Biotechnol. Biofuels">
        <title>New insights from the biogas microbiome by comprehensive genome-resolved metagenomics of nearly 1600 species originating from multiple anaerobic digesters.</title>
        <authorList>
            <person name="Campanaro S."/>
            <person name="Treu L."/>
            <person name="Rodriguez-R L.M."/>
            <person name="Kovalovszki A."/>
            <person name="Ziels R.M."/>
            <person name="Maus I."/>
            <person name="Zhu X."/>
            <person name="Kougias P.G."/>
            <person name="Basile A."/>
            <person name="Luo G."/>
            <person name="Schluter A."/>
            <person name="Konstantinidis K.T."/>
            <person name="Angelidaki I."/>
        </authorList>
    </citation>
    <scope>NUCLEOTIDE SEQUENCE [LARGE SCALE GENOMIC DNA]</scope>
    <source>
        <strain evidence="1">AS05jafATM_4</strain>
    </source>
</reference>
<gene>
    <name evidence="1" type="ORF">GX523_09710</name>
</gene>
<comment type="caution">
    <text evidence="1">The sequence shown here is derived from an EMBL/GenBank/DDBJ whole genome shotgun (WGS) entry which is preliminary data.</text>
</comment>
<sequence>MQYYDIDLSKLKRYPIATRKNKVNIGQFAPISPPEFQPSHKTPNFIDLLPDILMAQDFKEIVQRVEGAYHNGRAVIFALGGHVIKCGLGSIIIDLMRRGIVNAILMNGAASIHDFEIAMIGETSEDVLAVLGEGEFGMAEETGIQYNEAINIAAKNNLGLGYSLGKYLCDNSFKYKEYSILAAAYEMNIPSLVSVAIGDDITHMHPEASGAAIGNASHKDFLTLASILPNLADGGVYFNIGSAVILPEVFLKAFSIVQNLGYDMSGLSTVNMDMISQYRPLTNVVKRPTARGGKGYNLIGAHEIMLPLLASSIIQRIEEES</sequence>